<dbReference type="SUPFAM" id="SSF103473">
    <property type="entry name" value="MFS general substrate transporter"/>
    <property type="match status" value="1"/>
</dbReference>
<comment type="subcellular location">
    <subcellularLocation>
        <location evidence="1">Membrane</location>
        <topology evidence="1">Multi-pass membrane protein</topology>
    </subcellularLocation>
</comment>
<keyword evidence="5 8" id="KW-1133">Transmembrane helix</keyword>
<dbReference type="RefSeq" id="XP_052132103.1">
    <property type="nucleotide sequence ID" value="XM_052276143.1"/>
</dbReference>
<dbReference type="PANTHER" id="PTHR11662">
    <property type="entry name" value="SOLUTE CARRIER FAMILY 17"/>
    <property type="match status" value="1"/>
</dbReference>
<accession>A0A9C6XUZ7</accession>
<reference evidence="11" key="1">
    <citation type="submission" date="2025-08" db="UniProtKB">
        <authorList>
            <consortium name="RefSeq"/>
        </authorList>
    </citation>
    <scope>IDENTIFICATION</scope>
    <source>
        <tissue evidence="11">Whole organism</tissue>
    </source>
</reference>
<dbReference type="AlphaFoldDB" id="A0A9C6XUZ7"/>
<keyword evidence="2" id="KW-0813">Transport</keyword>
<name>A0A9C6XUZ7_FRAOC</name>
<dbReference type="Proteomes" id="UP000504606">
    <property type="component" value="Unplaced"/>
</dbReference>
<keyword evidence="4" id="KW-0769">Symport</keyword>
<feature type="transmembrane region" description="Helical" evidence="8">
    <location>
        <begin position="275"/>
        <end position="295"/>
    </location>
</feature>
<dbReference type="Gene3D" id="1.20.1250.20">
    <property type="entry name" value="MFS general substrate transporter like domains"/>
    <property type="match status" value="2"/>
</dbReference>
<evidence type="ECO:0000256" key="5">
    <source>
        <dbReference type="ARBA" id="ARBA00022989"/>
    </source>
</evidence>
<protein>
    <submittedName>
        <fullName evidence="11">Uncharacterized transporter slc-17.2-like</fullName>
    </submittedName>
</protein>
<sequence length="516" mass="55965">MASAVLISAPRQRFGVRHLQASLMALTSLVAYTLRANLSVAVVAMVRTPSPDGPGNSSSSSQGEGSAEEYGVGGARVFDWEEWQRGWLLSAFFWGYTLSQVPGGTLSHRLGGARLLKFVIISTSLFTVAFPLCAEYGGWLAVFANRVVQGVTQGPLYPSIYTLLGVWVPPQEREFVTTLVMGTQLLAPALASPVCGYMAANWGWPSIFYAFGAAGLFVGGLLCWLASDKPSLDTRISPEEVAYIESSLQMTESSLKKTAPPLTPWLSVLRSPCVWVLWISMSVQAMAFFILLTTIPTYLSSVLGFSLEENGLITALPYLTGFFASYLFMGAANVINSRKLLNTTNSRKLFNALAGVPISICVVATGYVSSPAVSVVLICLSMGFFGSTIVAVQANYLDIAPLHCGPIYSVGNMMAALLGVAAPIAVGFIVTNPRDVLQWRIVFWLELVCMCTAVVFYTWLGSGEVQPWNDPAYNKKKTFNIQEVERAESEDDDDALKKDTDNNSSDRTIMCNKNVE</sequence>
<evidence type="ECO:0000256" key="7">
    <source>
        <dbReference type="SAM" id="MobiDB-lite"/>
    </source>
</evidence>
<dbReference type="KEGG" id="foc:113205671"/>
<dbReference type="GO" id="GO:0006820">
    <property type="term" value="P:monoatomic anion transport"/>
    <property type="evidence" value="ECO:0007669"/>
    <property type="project" value="TreeGrafter"/>
</dbReference>
<feature type="transmembrane region" description="Helical" evidence="8">
    <location>
        <begin position="315"/>
        <end position="337"/>
    </location>
</feature>
<proteinExistence type="predicted"/>
<feature type="transmembrane region" description="Helical" evidence="8">
    <location>
        <begin position="349"/>
        <end position="369"/>
    </location>
</feature>
<dbReference type="OrthoDB" id="2985014at2759"/>
<dbReference type="FunFam" id="1.20.1250.20:FF:000003">
    <property type="entry name" value="Solute carrier family 17 member 3"/>
    <property type="match status" value="1"/>
</dbReference>
<feature type="transmembrane region" description="Helical" evidence="8">
    <location>
        <begin position="206"/>
        <end position="226"/>
    </location>
</feature>
<dbReference type="InterPro" id="IPR011701">
    <property type="entry name" value="MFS"/>
</dbReference>
<feature type="transmembrane region" description="Helical" evidence="8">
    <location>
        <begin position="118"/>
        <end position="141"/>
    </location>
</feature>
<dbReference type="Pfam" id="PF07690">
    <property type="entry name" value="MFS_1"/>
    <property type="match status" value="1"/>
</dbReference>
<dbReference type="InterPro" id="IPR020846">
    <property type="entry name" value="MFS_dom"/>
</dbReference>
<dbReference type="GO" id="GO:0015293">
    <property type="term" value="F:symporter activity"/>
    <property type="evidence" value="ECO:0007669"/>
    <property type="project" value="UniProtKB-KW"/>
</dbReference>
<feature type="domain" description="Major facilitator superfamily (MFS) profile" evidence="9">
    <location>
        <begin position="25"/>
        <end position="465"/>
    </location>
</feature>
<evidence type="ECO:0000256" key="1">
    <source>
        <dbReference type="ARBA" id="ARBA00004141"/>
    </source>
</evidence>
<organism evidence="10 11">
    <name type="scientific">Frankliniella occidentalis</name>
    <name type="common">Western flower thrips</name>
    <name type="synonym">Euthrips occidentalis</name>
    <dbReference type="NCBI Taxonomy" id="133901"/>
    <lineage>
        <taxon>Eukaryota</taxon>
        <taxon>Metazoa</taxon>
        <taxon>Ecdysozoa</taxon>
        <taxon>Arthropoda</taxon>
        <taxon>Hexapoda</taxon>
        <taxon>Insecta</taxon>
        <taxon>Pterygota</taxon>
        <taxon>Neoptera</taxon>
        <taxon>Paraneoptera</taxon>
        <taxon>Thysanoptera</taxon>
        <taxon>Terebrantia</taxon>
        <taxon>Thripoidea</taxon>
        <taxon>Thripidae</taxon>
        <taxon>Frankliniella</taxon>
    </lineage>
</organism>
<evidence type="ECO:0000256" key="4">
    <source>
        <dbReference type="ARBA" id="ARBA00022847"/>
    </source>
</evidence>
<evidence type="ECO:0000313" key="10">
    <source>
        <dbReference type="Proteomes" id="UP000504606"/>
    </source>
</evidence>
<feature type="region of interest" description="Disordered" evidence="7">
    <location>
        <begin position="485"/>
        <end position="516"/>
    </location>
</feature>
<evidence type="ECO:0000313" key="11">
    <source>
        <dbReference type="RefSeq" id="XP_052132103.1"/>
    </source>
</evidence>
<evidence type="ECO:0000256" key="8">
    <source>
        <dbReference type="SAM" id="Phobius"/>
    </source>
</evidence>
<dbReference type="PROSITE" id="PS50850">
    <property type="entry name" value="MFS"/>
    <property type="match status" value="1"/>
</dbReference>
<keyword evidence="10" id="KW-1185">Reference proteome</keyword>
<dbReference type="GO" id="GO:0016020">
    <property type="term" value="C:membrane"/>
    <property type="evidence" value="ECO:0007669"/>
    <property type="project" value="UniProtKB-SubCell"/>
</dbReference>
<keyword evidence="6 8" id="KW-0472">Membrane</keyword>
<feature type="transmembrane region" description="Helical" evidence="8">
    <location>
        <begin position="409"/>
        <end position="429"/>
    </location>
</feature>
<gene>
    <name evidence="11" type="primary">LOC113205671</name>
</gene>
<feature type="transmembrane region" description="Helical" evidence="8">
    <location>
        <begin position="375"/>
        <end position="397"/>
    </location>
</feature>
<evidence type="ECO:0000256" key="3">
    <source>
        <dbReference type="ARBA" id="ARBA00022692"/>
    </source>
</evidence>
<keyword evidence="3 8" id="KW-0812">Transmembrane</keyword>
<dbReference type="InterPro" id="IPR050382">
    <property type="entry name" value="MFS_Na/Anion_cotransporter"/>
</dbReference>
<dbReference type="InterPro" id="IPR036259">
    <property type="entry name" value="MFS_trans_sf"/>
</dbReference>
<evidence type="ECO:0000256" key="2">
    <source>
        <dbReference type="ARBA" id="ARBA00022448"/>
    </source>
</evidence>
<dbReference type="FunFam" id="1.20.1250.20:FF:000423">
    <property type="entry name" value="Putative inorganic phosphate cotransporter-like Protein"/>
    <property type="match status" value="1"/>
</dbReference>
<evidence type="ECO:0000259" key="9">
    <source>
        <dbReference type="PROSITE" id="PS50850"/>
    </source>
</evidence>
<dbReference type="PANTHER" id="PTHR11662:SF280">
    <property type="entry name" value="FI21844P1-RELATED"/>
    <property type="match status" value="1"/>
</dbReference>
<evidence type="ECO:0000256" key="6">
    <source>
        <dbReference type="ARBA" id="ARBA00023136"/>
    </source>
</evidence>
<feature type="transmembrane region" description="Helical" evidence="8">
    <location>
        <begin position="441"/>
        <end position="460"/>
    </location>
</feature>
<dbReference type="GeneID" id="113205671"/>